<evidence type="ECO:0000256" key="2">
    <source>
        <dbReference type="ARBA" id="ARBA00009533"/>
    </source>
</evidence>
<evidence type="ECO:0000256" key="4">
    <source>
        <dbReference type="ARBA" id="ARBA00023239"/>
    </source>
</evidence>
<gene>
    <name evidence="7" type="ORF">MCOR_11414</name>
</gene>
<dbReference type="GO" id="GO:0019752">
    <property type="term" value="P:carboxylic acid metabolic process"/>
    <property type="evidence" value="ECO:0007669"/>
    <property type="project" value="InterPro"/>
</dbReference>
<evidence type="ECO:0000313" key="8">
    <source>
        <dbReference type="Proteomes" id="UP000507470"/>
    </source>
</evidence>
<dbReference type="PROSITE" id="PS00392">
    <property type="entry name" value="DDC_GAD_HDC_YDC"/>
    <property type="match status" value="1"/>
</dbReference>
<evidence type="ECO:0000313" key="7">
    <source>
        <dbReference type="EMBL" id="CAC5373792.1"/>
    </source>
</evidence>
<dbReference type="GO" id="GO:0016831">
    <property type="term" value="F:carboxy-lyase activity"/>
    <property type="evidence" value="ECO:0007669"/>
    <property type="project" value="InterPro"/>
</dbReference>
<dbReference type="EMBL" id="CACVKT020001973">
    <property type="protein sequence ID" value="CAC5373792.1"/>
    <property type="molecule type" value="Genomic_DNA"/>
</dbReference>
<dbReference type="InterPro" id="IPR002129">
    <property type="entry name" value="PyrdxlP-dep_de-COase"/>
</dbReference>
<dbReference type="PANTHER" id="PTHR42735">
    <property type="match status" value="1"/>
</dbReference>
<dbReference type="PANTHER" id="PTHR42735:SF4">
    <property type="entry name" value="PYRIDOXAL PHOSPHATE-DEPENDENT DECARBOXYLASE FAMILY PROTEIN"/>
    <property type="match status" value="1"/>
</dbReference>
<comment type="similarity">
    <text evidence="2">Belongs to the group II decarboxylase family.</text>
</comment>
<protein>
    <submittedName>
        <fullName evidence="7">Uncharacterized protein</fullName>
    </submittedName>
</protein>
<evidence type="ECO:0000256" key="5">
    <source>
        <dbReference type="PIRSR" id="PIRSR602129-50"/>
    </source>
</evidence>
<dbReference type="Pfam" id="PF00282">
    <property type="entry name" value="Pyridoxal_deC"/>
    <property type="match status" value="1"/>
</dbReference>
<feature type="coiled-coil region" evidence="6">
    <location>
        <begin position="55"/>
        <end position="82"/>
    </location>
</feature>
<organism evidence="7 8">
    <name type="scientific">Mytilus coruscus</name>
    <name type="common">Sea mussel</name>
    <dbReference type="NCBI Taxonomy" id="42192"/>
    <lineage>
        <taxon>Eukaryota</taxon>
        <taxon>Metazoa</taxon>
        <taxon>Spiralia</taxon>
        <taxon>Lophotrochozoa</taxon>
        <taxon>Mollusca</taxon>
        <taxon>Bivalvia</taxon>
        <taxon>Autobranchia</taxon>
        <taxon>Pteriomorphia</taxon>
        <taxon>Mytilida</taxon>
        <taxon>Mytiloidea</taxon>
        <taxon>Mytilidae</taxon>
        <taxon>Mytilinae</taxon>
        <taxon>Mytilus</taxon>
    </lineage>
</organism>
<dbReference type="InterPro" id="IPR015421">
    <property type="entry name" value="PyrdxlP-dep_Trfase_major"/>
</dbReference>
<dbReference type="GO" id="GO:0030170">
    <property type="term" value="F:pyridoxal phosphate binding"/>
    <property type="evidence" value="ECO:0007669"/>
    <property type="project" value="InterPro"/>
</dbReference>
<dbReference type="AlphaFoldDB" id="A0A6J8ATC6"/>
<evidence type="ECO:0000256" key="6">
    <source>
        <dbReference type="SAM" id="Coils"/>
    </source>
</evidence>
<evidence type="ECO:0000256" key="3">
    <source>
        <dbReference type="ARBA" id="ARBA00022898"/>
    </source>
</evidence>
<dbReference type="SUPFAM" id="SSF53383">
    <property type="entry name" value="PLP-dependent transferases"/>
    <property type="match status" value="1"/>
</dbReference>
<accession>A0A6J8ATC6</accession>
<dbReference type="InterPro" id="IPR021115">
    <property type="entry name" value="Pyridoxal-P_BS"/>
</dbReference>
<evidence type="ECO:0000256" key="1">
    <source>
        <dbReference type="ARBA" id="ARBA00001933"/>
    </source>
</evidence>
<reference evidence="7 8" key="1">
    <citation type="submission" date="2020-06" db="EMBL/GenBank/DDBJ databases">
        <authorList>
            <person name="Li R."/>
            <person name="Bekaert M."/>
        </authorList>
    </citation>
    <scope>NUCLEOTIDE SEQUENCE [LARGE SCALE GENOMIC DNA]</scope>
    <source>
        <strain evidence="8">wild</strain>
    </source>
</reference>
<keyword evidence="6" id="KW-0175">Coiled coil</keyword>
<name>A0A6J8ATC6_MYTCO</name>
<dbReference type="InterPro" id="IPR050477">
    <property type="entry name" value="GrpII_AminoAcid_Decarb"/>
</dbReference>
<dbReference type="OrthoDB" id="2161780at2759"/>
<comment type="cofactor">
    <cofactor evidence="1 5">
        <name>pyridoxal 5'-phosphate</name>
        <dbReference type="ChEBI" id="CHEBI:597326"/>
    </cofactor>
</comment>
<sequence length="918" mass="103780">MDDTSSERLQIETLAAWFLGPKLENIDILQKLSAYSFSETANFRQRLFPLDRGCITEDVRQSEAYTNHIEKLEKELGKICQELQKSPNFASTRIVGLPVGDTTLSGTLGYLADILYNSNNIDCAGGPVTTAMEVEVGEQLCEMLGYETHSTPKPWVHITCGGTVANIEALWAAQNIKFFPLVVRKVTAENPGISFPNKIYDAEKISLQNITEVSIWNIINMDIDCIVDMAKSIGNHVNGEKFNKMIDKYSLSSLGWYNFMTMYKLKEAPVVICSAATHYSLLKAMVLLGLGKYQLIQVPTDEHGRLNAQKLDKVLCDCEERKISVIAVVSTQGSTEFGAMDPLEDIILLRDKYMKKGLYFSVHADAAFGGYFSSILRENIDSSFGQDNRKEQWYDSIISSYTENQLDCLKKADSITIDPHKYGFVPLSAGAICYRNGHMKHFVKLKPSFIDHGFNESMGIYGVEGSRQSAAVVSVLLSHNVIGLNKCGYGRILEHCLLGSKLMYCNWLTIAKDDDNFVCFPVMPLPKRTTLEYAKTFIKKFIIGKTFEEIIQTKNTLEFLRGIGSDTVMTPFLVNFKRGDVLNDDIEKCNKLNVEIHRRLSLINTRQNNKRKPLAVLRSSMYEDTYPLLYAYIKDMLGLKGTAGIEFLLNFAKNPWIVYNNQVEMNGSIFRQIVLDTIGLITDKPSVHPFLVAGRMSENTFFCDYLTNLKIPGHQYQAIVKFQFLNASDTEKYRTETKENANKCKRQSNVFMQIDSQMVIGEILESSTDVVYTVSFYDDVPSMNSCPFMSSIKVKVDDIPLFRHVDMVYTVGNIIDDYFLYGDQHRIHMSRKISKMSNCLQVAILSEKPNDLPLHWIEQGMDVSLIDLVENNNGTHEPCIKTKFTIQYSGPDGNLFKQTVQLDPVYGLLDFAVQNSVD</sequence>
<keyword evidence="8" id="KW-1185">Reference proteome</keyword>
<dbReference type="Gene3D" id="3.40.640.10">
    <property type="entry name" value="Type I PLP-dependent aspartate aminotransferase-like (Major domain)"/>
    <property type="match status" value="1"/>
</dbReference>
<dbReference type="InterPro" id="IPR015424">
    <property type="entry name" value="PyrdxlP-dep_Trfase"/>
</dbReference>
<dbReference type="Proteomes" id="UP000507470">
    <property type="component" value="Unassembled WGS sequence"/>
</dbReference>
<keyword evidence="4" id="KW-0456">Lyase</keyword>
<keyword evidence="3 5" id="KW-0663">Pyridoxal phosphate</keyword>
<feature type="modified residue" description="N6-(pyridoxal phosphate)lysine" evidence="5">
    <location>
        <position position="421"/>
    </location>
</feature>
<proteinExistence type="inferred from homology"/>